<gene>
    <name evidence="1" type="ORF">I5M07_07130</name>
</gene>
<dbReference type="Gene3D" id="3.40.50.1010">
    <property type="entry name" value="5'-nuclease"/>
    <property type="match status" value="1"/>
</dbReference>
<evidence type="ECO:0008006" key="3">
    <source>
        <dbReference type="Google" id="ProtNLM"/>
    </source>
</evidence>
<dbReference type="InterPro" id="IPR029060">
    <property type="entry name" value="PIN-like_dom_sf"/>
</dbReference>
<accession>A0A934PLS6</accession>
<keyword evidence="2" id="KW-1185">Reference proteome</keyword>
<reference evidence="1" key="1">
    <citation type="submission" date="2020-12" db="EMBL/GenBank/DDBJ databases">
        <title>Bacterial novel species Flavobacterium sp. SE-1-e isolated from soil.</title>
        <authorList>
            <person name="Jung H.-Y."/>
        </authorList>
    </citation>
    <scope>NUCLEOTIDE SEQUENCE</scope>
    <source>
        <strain evidence="1">SE-1-e</strain>
    </source>
</reference>
<protein>
    <recommendedName>
        <fullName evidence="3">PIN domain-containing protein</fullName>
    </recommendedName>
</protein>
<name>A0A934PLS6_9FLAO</name>
<sequence length="151" mass="17533">MILFDTNALVVLIVGLIDENLIEKHKRTSLYTKNDFYNLIKVIENIENLIVLPNIWTEVDNLLNNFSGNNKYHYINNLKQLIEKTTENYLSTSQSINSEYFSEIGITDSLILQLAEKCNFIITSDTKLSDYANANGIKVYDMIKRRNQDFK</sequence>
<dbReference type="AlphaFoldDB" id="A0A934PLS6"/>
<proteinExistence type="predicted"/>
<dbReference type="EMBL" id="JAEHFV010000002">
    <property type="protein sequence ID" value="MBK0369610.1"/>
    <property type="molecule type" value="Genomic_DNA"/>
</dbReference>
<organism evidence="1 2">
    <name type="scientific">Flavobacterium agrisoli</name>
    <dbReference type="NCBI Taxonomy" id="2793066"/>
    <lineage>
        <taxon>Bacteria</taxon>
        <taxon>Pseudomonadati</taxon>
        <taxon>Bacteroidota</taxon>
        <taxon>Flavobacteriia</taxon>
        <taxon>Flavobacteriales</taxon>
        <taxon>Flavobacteriaceae</taxon>
        <taxon>Flavobacterium</taxon>
    </lineage>
</organism>
<dbReference type="SUPFAM" id="SSF88723">
    <property type="entry name" value="PIN domain-like"/>
    <property type="match status" value="1"/>
</dbReference>
<comment type="caution">
    <text evidence="1">The sequence shown here is derived from an EMBL/GenBank/DDBJ whole genome shotgun (WGS) entry which is preliminary data.</text>
</comment>
<dbReference type="Proteomes" id="UP000609172">
    <property type="component" value="Unassembled WGS sequence"/>
</dbReference>
<evidence type="ECO:0000313" key="1">
    <source>
        <dbReference type="EMBL" id="MBK0369610.1"/>
    </source>
</evidence>
<dbReference type="RefSeq" id="WP_200105529.1">
    <property type="nucleotide sequence ID" value="NZ_JAEHFV010000002.1"/>
</dbReference>
<evidence type="ECO:0000313" key="2">
    <source>
        <dbReference type="Proteomes" id="UP000609172"/>
    </source>
</evidence>